<dbReference type="AlphaFoldDB" id="A0A9N8PLE8"/>
<accession>A0A9N8PLE8</accession>
<dbReference type="Pfam" id="PF00651">
    <property type="entry name" value="BTB"/>
    <property type="match status" value="1"/>
</dbReference>
<feature type="domain" description="BTB" evidence="1">
    <location>
        <begin position="25"/>
        <end position="91"/>
    </location>
</feature>
<evidence type="ECO:0000259" key="1">
    <source>
        <dbReference type="PROSITE" id="PS50097"/>
    </source>
</evidence>
<name>A0A9N8PLE8_9PEZI</name>
<protein>
    <recommendedName>
        <fullName evidence="1">BTB domain-containing protein</fullName>
    </recommendedName>
</protein>
<evidence type="ECO:0000313" key="3">
    <source>
        <dbReference type="Proteomes" id="UP000714618"/>
    </source>
</evidence>
<keyword evidence="3" id="KW-1185">Reference proteome</keyword>
<dbReference type="SUPFAM" id="SSF54695">
    <property type="entry name" value="POZ domain"/>
    <property type="match status" value="1"/>
</dbReference>
<dbReference type="CDD" id="cd18186">
    <property type="entry name" value="BTB_POZ_ZBTB_KLHL-like"/>
    <property type="match status" value="1"/>
</dbReference>
<dbReference type="Gene3D" id="3.30.710.10">
    <property type="entry name" value="Potassium Channel Kv1.1, Chain A"/>
    <property type="match status" value="1"/>
</dbReference>
<comment type="caution">
    <text evidence="2">The sequence shown here is derived from an EMBL/GenBank/DDBJ whole genome shotgun (WGS) entry which is preliminary data.</text>
</comment>
<sequence>MNPIESRGHWDPALLSSILSSSTAPDAMIELRTACGFKSLVHKSLLCCYSPYYSVAINGEFVESKSTSFEIELSKPQAEMLICWLYSGRLSDHLLRPDTEDLIHLYVFGDKTDIAALRRRIMIALVNRRGVYMSHQSTIMIINSLPVSSHLYSFAVDWYVHHWMPALAENGDWEPVWQDLPKDFLFTVMCGFAEIRADCQALCNCCNNPCFYHDHETHEEWAACKSCILSLYRN</sequence>
<dbReference type="Proteomes" id="UP000714618">
    <property type="component" value="Unassembled WGS sequence"/>
</dbReference>
<dbReference type="OrthoDB" id="194443at2759"/>
<proteinExistence type="predicted"/>
<reference evidence="2" key="1">
    <citation type="submission" date="2020-06" db="EMBL/GenBank/DDBJ databases">
        <authorList>
            <person name="Onetto C."/>
        </authorList>
    </citation>
    <scope>NUCLEOTIDE SEQUENCE</scope>
</reference>
<organism evidence="2 3">
    <name type="scientific">Aureobasidium mustum</name>
    <dbReference type="NCBI Taxonomy" id="2773714"/>
    <lineage>
        <taxon>Eukaryota</taxon>
        <taxon>Fungi</taxon>
        <taxon>Dikarya</taxon>
        <taxon>Ascomycota</taxon>
        <taxon>Pezizomycotina</taxon>
        <taxon>Dothideomycetes</taxon>
        <taxon>Dothideomycetidae</taxon>
        <taxon>Dothideales</taxon>
        <taxon>Saccotheciaceae</taxon>
        <taxon>Aureobasidium</taxon>
    </lineage>
</organism>
<gene>
    <name evidence="2" type="ORF">AWRI4233_LOCUS9040</name>
</gene>
<dbReference type="PROSITE" id="PS50097">
    <property type="entry name" value="BTB"/>
    <property type="match status" value="1"/>
</dbReference>
<dbReference type="InterPro" id="IPR000210">
    <property type="entry name" value="BTB/POZ_dom"/>
</dbReference>
<dbReference type="InterPro" id="IPR011333">
    <property type="entry name" value="SKP1/BTB/POZ_sf"/>
</dbReference>
<dbReference type="EMBL" id="CAIJEO010000011">
    <property type="protein sequence ID" value="CAD0100215.1"/>
    <property type="molecule type" value="Genomic_DNA"/>
</dbReference>
<evidence type="ECO:0000313" key="2">
    <source>
        <dbReference type="EMBL" id="CAD0100215.1"/>
    </source>
</evidence>